<reference evidence="2" key="1">
    <citation type="journal article" date="2018" name="DNA Res.">
        <title>Multiple hybrid de novo genome assembly of finger millet, an orphan allotetraploid crop.</title>
        <authorList>
            <person name="Hatakeyama M."/>
            <person name="Aluri S."/>
            <person name="Balachadran M.T."/>
            <person name="Sivarajan S.R."/>
            <person name="Patrignani A."/>
            <person name="Gruter S."/>
            <person name="Poveda L."/>
            <person name="Shimizu-Inatsugi R."/>
            <person name="Baeten J."/>
            <person name="Francoijs K.J."/>
            <person name="Nataraja K.N."/>
            <person name="Reddy Y.A.N."/>
            <person name="Phadnis S."/>
            <person name="Ravikumar R.L."/>
            <person name="Schlapbach R."/>
            <person name="Sreeman S.M."/>
            <person name="Shimizu K.K."/>
        </authorList>
    </citation>
    <scope>NUCLEOTIDE SEQUENCE</scope>
</reference>
<name>A0AAV5EBR4_ELECO</name>
<organism evidence="2 3">
    <name type="scientific">Eleusine coracana subsp. coracana</name>
    <dbReference type="NCBI Taxonomy" id="191504"/>
    <lineage>
        <taxon>Eukaryota</taxon>
        <taxon>Viridiplantae</taxon>
        <taxon>Streptophyta</taxon>
        <taxon>Embryophyta</taxon>
        <taxon>Tracheophyta</taxon>
        <taxon>Spermatophyta</taxon>
        <taxon>Magnoliopsida</taxon>
        <taxon>Liliopsida</taxon>
        <taxon>Poales</taxon>
        <taxon>Poaceae</taxon>
        <taxon>PACMAD clade</taxon>
        <taxon>Chloridoideae</taxon>
        <taxon>Cynodonteae</taxon>
        <taxon>Eleusininae</taxon>
        <taxon>Eleusine</taxon>
    </lineage>
</organism>
<dbReference type="AlphaFoldDB" id="A0AAV5EBR4"/>
<evidence type="ECO:0000313" key="3">
    <source>
        <dbReference type="Proteomes" id="UP001054889"/>
    </source>
</evidence>
<protein>
    <submittedName>
        <fullName evidence="2">Uncharacterized protein</fullName>
    </submittedName>
</protein>
<dbReference type="EMBL" id="BQKI01000074">
    <property type="protein sequence ID" value="GJN19920.1"/>
    <property type="molecule type" value="Genomic_DNA"/>
</dbReference>
<evidence type="ECO:0000313" key="2">
    <source>
        <dbReference type="EMBL" id="GJN19920.1"/>
    </source>
</evidence>
<proteinExistence type="predicted"/>
<comment type="caution">
    <text evidence="2">The sequence shown here is derived from an EMBL/GenBank/DDBJ whole genome shotgun (WGS) entry which is preliminary data.</text>
</comment>
<accession>A0AAV5EBR4</accession>
<keyword evidence="3" id="KW-1185">Reference proteome</keyword>
<feature type="region of interest" description="Disordered" evidence="1">
    <location>
        <begin position="85"/>
        <end position="106"/>
    </location>
</feature>
<gene>
    <name evidence="2" type="primary">gb07236</name>
    <name evidence="2" type="ORF">PR202_gb07236</name>
</gene>
<evidence type="ECO:0000256" key="1">
    <source>
        <dbReference type="SAM" id="MobiDB-lite"/>
    </source>
</evidence>
<reference evidence="2" key="2">
    <citation type="submission" date="2021-12" db="EMBL/GenBank/DDBJ databases">
        <title>Resequencing data analysis of finger millet.</title>
        <authorList>
            <person name="Hatakeyama M."/>
            <person name="Aluri S."/>
            <person name="Balachadran M.T."/>
            <person name="Sivarajan S.R."/>
            <person name="Poveda L."/>
            <person name="Shimizu-Inatsugi R."/>
            <person name="Schlapbach R."/>
            <person name="Sreeman S.M."/>
            <person name="Shimizu K.K."/>
        </authorList>
    </citation>
    <scope>NUCLEOTIDE SEQUENCE</scope>
</reference>
<sequence length="160" mass="17803">MLKRRRLLWLQRRGPPPPARLVEGAGEPIVFIHTPDLVNPLFPREPLNAEDVCGLSGGADAILLGLDRVSTKAVAEHADVAELCEGSSTRAPPPAEPPGRIGRGEGTRCRDRVEVVRRQVEPRCWRTRRGGRVHAVRMGRGRVEEEGACVYMRCRRVFGR</sequence>
<dbReference type="Proteomes" id="UP001054889">
    <property type="component" value="Unassembled WGS sequence"/>
</dbReference>